<comment type="similarity">
    <text evidence="1 5">Belongs to the aldehyde dehydrogenase family.</text>
</comment>
<feature type="domain" description="Aldehyde dehydrogenase" evidence="6">
    <location>
        <begin position="21"/>
        <end position="476"/>
    </location>
</feature>
<dbReference type="InterPro" id="IPR016163">
    <property type="entry name" value="Ald_DH_C"/>
</dbReference>
<dbReference type="PANTHER" id="PTHR43720:SF2">
    <property type="entry name" value="2-AMINOMUCONIC SEMIALDEHYDE DEHYDROGENASE"/>
    <property type="match status" value="1"/>
</dbReference>
<dbReference type="InterPro" id="IPR016162">
    <property type="entry name" value="Ald_DH_N"/>
</dbReference>
<dbReference type="PROSITE" id="PS00687">
    <property type="entry name" value="ALDEHYDE_DEHYDR_GLU"/>
    <property type="match status" value="1"/>
</dbReference>
<dbReference type="EMBL" id="JABFJV010000001">
    <property type="protein sequence ID" value="NOK31590.1"/>
    <property type="molecule type" value="Genomic_DNA"/>
</dbReference>
<reference evidence="7 8" key="1">
    <citation type="submission" date="2020-05" db="EMBL/GenBank/DDBJ databases">
        <authorList>
            <person name="Whitworth D."/>
        </authorList>
    </citation>
    <scope>NUCLEOTIDE SEQUENCE [LARGE SCALE GENOMIC DNA]</scope>
    <source>
        <strain evidence="7 8">AB043B</strain>
    </source>
</reference>
<keyword evidence="3" id="KW-0520">NAD</keyword>
<dbReference type="Gene3D" id="3.40.309.10">
    <property type="entry name" value="Aldehyde Dehydrogenase, Chain A, domain 2"/>
    <property type="match status" value="1"/>
</dbReference>
<dbReference type="InterPro" id="IPR029510">
    <property type="entry name" value="Ald_DH_CS_GLU"/>
</dbReference>
<evidence type="ECO:0000313" key="7">
    <source>
        <dbReference type="EMBL" id="NOK31590.1"/>
    </source>
</evidence>
<accession>A0A3A8I1Q1</accession>
<dbReference type="Gene3D" id="3.40.605.10">
    <property type="entry name" value="Aldehyde Dehydrogenase, Chain A, domain 1"/>
    <property type="match status" value="1"/>
</dbReference>
<keyword evidence="2 5" id="KW-0560">Oxidoreductase</keyword>
<organism evidence="7 8">
    <name type="scientific">Corallococcus exercitus</name>
    <dbReference type="NCBI Taxonomy" id="2316736"/>
    <lineage>
        <taxon>Bacteria</taxon>
        <taxon>Pseudomonadati</taxon>
        <taxon>Myxococcota</taxon>
        <taxon>Myxococcia</taxon>
        <taxon>Myxococcales</taxon>
        <taxon>Cystobacterineae</taxon>
        <taxon>Myxococcaceae</taxon>
        <taxon>Corallococcus</taxon>
    </lineage>
</organism>
<evidence type="ECO:0000313" key="8">
    <source>
        <dbReference type="Proteomes" id="UP000563426"/>
    </source>
</evidence>
<keyword evidence="8" id="KW-1185">Reference proteome</keyword>
<dbReference type="InterPro" id="IPR015590">
    <property type="entry name" value="Aldehyde_DH_dom"/>
</dbReference>
<dbReference type="FunFam" id="3.40.605.10:FF:000001">
    <property type="entry name" value="Aldehyde dehydrogenase 1"/>
    <property type="match status" value="1"/>
</dbReference>
<evidence type="ECO:0000256" key="3">
    <source>
        <dbReference type="ARBA" id="ARBA00023027"/>
    </source>
</evidence>
<proteinExistence type="inferred from homology"/>
<dbReference type="PANTHER" id="PTHR43720">
    <property type="entry name" value="2-AMINOMUCONIC SEMIALDEHYDE DEHYDROGENASE"/>
    <property type="match status" value="1"/>
</dbReference>
<feature type="active site" evidence="4">
    <location>
        <position position="248"/>
    </location>
</feature>
<dbReference type="AlphaFoldDB" id="A0A3A8I1Q1"/>
<evidence type="ECO:0000259" key="6">
    <source>
        <dbReference type="Pfam" id="PF00171"/>
    </source>
</evidence>
<evidence type="ECO:0000256" key="1">
    <source>
        <dbReference type="ARBA" id="ARBA00009986"/>
    </source>
</evidence>
<comment type="caution">
    <text evidence="7">The sequence shown here is derived from an EMBL/GenBank/DDBJ whole genome shotgun (WGS) entry which is preliminary data.</text>
</comment>
<dbReference type="InterPro" id="IPR016161">
    <property type="entry name" value="Ald_DH/histidinol_DH"/>
</dbReference>
<sequence>MEKVLNYIGGELVPAAGGQWLDKPEPATGQLYAHVPDSREVDVQSAVEAAGRAFPAWAALPAIERSRFLRRIAGLIHERLDAFARAESIDTGKPLAVARTVDIPRSVLNFEFFADAATQFSSEAHPMDGVALNYTLRSPLGVVGCISPWNLPLYLLTWKIAPALAAGNCVVAKPSEVTPMTAYLLSQVCRDAGLPPGVLNLVHGLGPHVGGPLTRHPDVSAISFTGSTRTGAEIARVAAPAFKKLSLEMGGKNPNVIFADCDFDEALATTLRSSFANQGQICLCGPRIFVQRSLYPRFKEALVARTRALKVGDPLVEGTDQGALVSREHFEKVMGYIALAKQEGGNILTGGQRASVPGRCANGWFIEPTLVEGLAPTCRTNQEEIFGPVATLMPFDDEEEVLSWANSTRYGLAGSVWTKDLTRAHRFASRLHSGIVWVNTWMLRDLRTPFGGVKESGVGREGGWDALRFFTEPKNVCIKL</sequence>
<dbReference type="Proteomes" id="UP000563426">
    <property type="component" value="Unassembled WGS sequence"/>
</dbReference>
<dbReference type="OrthoDB" id="5288040at2"/>
<protein>
    <submittedName>
        <fullName evidence="7">Aldehyde dehydrogenase</fullName>
    </submittedName>
</protein>
<dbReference type="Pfam" id="PF00171">
    <property type="entry name" value="Aldedh"/>
    <property type="match status" value="1"/>
</dbReference>
<name>A0A3A8I1Q1_9BACT</name>
<evidence type="ECO:0000256" key="4">
    <source>
        <dbReference type="PROSITE-ProRule" id="PRU10007"/>
    </source>
</evidence>
<evidence type="ECO:0000256" key="5">
    <source>
        <dbReference type="RuleBase" id="RU003345"/>
    </source>
</evidence>
<gene>
    <name evidence="7" type="ORF">HMI49_00030</name>
</gene>
<evidence type="ECO:0000256" key="2">
    <source>
        <dbReference type="ARBA" id="ARBA00023002"/>
    </source>
</evidence>
<dbReference type="SUPFAM" id="SSF53720">
    <property type="entry name" value="ALDH-like"/>
    <property type="match status" value="1"/>
</dbReference>
<dbReference type="RefSeq" id="WP_120526284.1">
    <property type="nucleotide sequence ID" value="NZ_JABFJV010000001.1"/>
</dbReference>
<dbReference type="GO" id="GO:0004030">
    <property type="term" value="F:aldehyde dehydrogenase [NAD(P)+] activity"/>
    <property type="evidence" value="ECO:0007669"/>
    <property type="project" value="UniProtKB-ARBA"/>
</dbReference>
<dbReference type="FunFam" id="3.40.309.10:FF:000012">
    <property type="entry name" value="Betaine aldehyde dehydrogenase"/>
    <property type="match status" value="1"/>
</dbReference>
<dbReference type="CDD" id="cd07093">
    <property type="entry name" value="ALDH_F8_HMSADH"/>
    <property type="match status" value="1"/>
</dbReference>